<keyword evidence="4" id="KW-1185">Reference proteome</keyword>
<dbReference type="Proteomes" id="UP001310022">
    <property type="component" value="Unassembled WGS sequence"/>
</dbReference>
<feature type="chain" id="PRO_5042916418" evidence="2">
    <location>
        <begin position="29"/>
        <end position="377"/>
    </location>
</feature>
<evidence type="ECO:0000313" key="3">
    <source>
        <dbReference type="EMBL" id="GJM63303.1"/>
    </source>
</evidence>
<protein>
    <submittedName>
        <fullName evidence="3">Uncharacterized protein</fullName>
    </submittedName>
</protein>
<feature type="region of interest" description="Disordered" evidence="1">
    <location>
        <begin position="31"/>
        <end position="50"/>
    </location>
</feature>
<gene>
    <name evidence="3" type="ORF">PEDI_38550</name>
</gene>
<keyword evidence="2" id="KW-0732">Signal</keyword>
<dbReference type="EMBL" id="BQKE01000002">
    <property type="protein sequence ID" value="GJM63303.1"/>
    <property type="molecule type" value="Genomic_DNA"/>
</dbReference>
<dbReference type="RefSeq" id="WP_338238485.1">
    <property type="nucleotide sequence ID" value="NZ_BQKE01000002.1"/>
</dbReference>
<dbReference type="PROSITE" id="PS51257">
    <property type="entry name" value="PROKAR_LIPOPROTEIN"/>
    <property type="match status" value="1"/>
</dbReference>
<organism evidence="3 4">
    <name type="scientific">Persicobacter diffluens</name>
    <dbReference type="NCBI Taxonomy" id="981"/>
    <lineage>
        <taxon>Bacteria</taxon>
        <taxon>Pseudomonadati</taxon>
        <taxon>Bacteroidota</taxon>
        <taxon>Cytophagia</taxon>
        <taxon>Cytophagales</taxon>
        <taxon>Persicobacteraceae</taxon>
        <taxon>Persicobacter</taxon>
    </lineage>
</organism>
<proteinExistence type="predicted"/>
<evidence type="ECO:0000256" key="1">
    <source>
        <dbReference type="SAM" id="MobiDB-lite"/>
    </source>
</evidence>
<reference evidence="3 4" key="1">
    <citation type="submission" date="2021-12" db="EMBL/GenBank/DDBJ databases">
        <title>Genome sequencing of bacteria with rrn-lacking chromosome and rrn-plasmid.</title>
        <authorList>
            <person name="Anda M."/>
            <person name="Iwasaki W."/>
        </authorList>
    </citation>
    <scope>NUCLEOTIDE SEQUENCE [LARGE SCALE GENOMIC DNA]</scope>
    <source>
        <strain evidence="3 4">NBRC 15940</strain>
    </source>
</reference>
<feature type="signal peptide" evidence="2">
    <location>
        <begin position="1"/>
        <end position="28"/>
    </location>
</feature>
<comment type="caution">
    <text evidence="3">The sequence shown here is derived from an EMBL/GenBank/DDBJ whole genome shotgun (WGS) entry which is preliminary data.</text>
</comment>
<name>A0AAN4W2A3_9BACT</name>
<evidence type="ECO:0000256" key="2">
    <source>
        <dbReference type="SAM" id="SignalP"/>
    </source>
</evidence>
<sequence>MKMEFNPVFMQKSLIAMMAMVVLFTACGDNGGDSPAPTPTPDPDPDPDPETEIVLPGMKVSVMEEYLNEDATNTDTDWHLYADVMKLKVEFTAPTGENQQAAKVDAPVLTFTAGEEEVTYTLSKDGEAYVTDEIRDEFADAYRTGFDMVITAKVNDEEYEGTATEVVKDVTVTTGKFGSVVFGTFGEYTDNYRYKTVQICDEDGENCQVWLAENLRTATNLTASRNYDNSDNLSNSEYVDVFGHHYSEQEMNDLIDELTLLGWVLPSFQNCYDIVLDLGYTYDPVEKKFSEGSQAPFQALTNWDYDDFNPTNSTGLSFKGAGITTVSISYKKISTCYIEPITHADNEVSNLLNILMDRVTVSEKSSSRLSQIRLVNK</sequence>
<dbReference type="AlphaFoldDB" id="A0AAN4W2A3"/>
<accession>A0AAN4W2A3</accession>
<evidence type="ECO:0000313" key="4">
    <source>
        <dbReference type="Proteomes" id="UP001310022"/>
    </source>
</evidence>